<dbReference type="AlphaFoldDB" id="A0A2U2XDF9"/>
<name>A0A2U2XDF9_9FLAO</name>
<dbReference type="PANTHER" id="PTHR31901:SF9">
    <property type="entry name" value="GH3 DOMAIN-CONTAINING PROTEIN"/>
    <property type="match status" value="1"/>
</dbReference>
<dbReference type="InterPro" id="IPR055377">
    <property type="entry name" value="GH3_M"/>
</dbReference>
<reference evidence="3 4" key="1">
    <citation type="submission" date="2018-05" db="EMBL/GenBank/DDBJ databases">
        <title>Brumimicrobium oceani sp. nov., isolated from coastal sediment.</title>
        <authorList>
            <person name="Kou Y."/>
        </authorList>
    </citation>
    <scope>NUCLEOTIDE SEQUENCE [LARGE SCALE GENOMIC DNA]</scope>
    <source>
        <strain evidence="3 4">C305</strain>
    </source>
</reference>
<dbReference type="EMBL" id="QFRJ01000004">
    <property type="protein sequence ID" value="PWH85808.1"/>
    <property type="molecule type" value="Genomic_DNA"/>
</dbReference>
<dbReference type="InterPro" id="IPR055378">
    <property type="entry name" value="GH3_C"/>
</dbReference>
<reference evidence="3 4" key="2">
    <citation type="submission" date="2018-05" db="EMBL/GenBank/DDBJ databases">
        <authorList>
            <person name="Lanie J.A."/>
            <person name="Ng W.-L."/>
            <person name="Kazmierczak K.M."/>
            <person name="Andrzejewski T.M."/>
            <person name="Davidsen T.M."/>
            <person name="Wayne K.J."/>
            <person name="Tettelin H."/>
            <person name="Glass J.I."/>
            <person name="Rusch D."/>
            <person name="Podicherti R."/>
            <person name="Tsui H.-C.T."/>
            <person name="Winkler M.E."/>
        </authorList>
    </citation>
    <scope>NUCLEOTIDE SEQUENCE [LARGE SCALE GENOMIC DNA]</scope>
    <source>
        <strain evidence="3 4">C305</strain>
    </source>
</reference>
<dbReference type="OrthoDB" id="5678283at2"/>
<dbReference type="RefSeq" id="WP_109359086.1">
    <property type="nucleotide sequence ID" value="NZ_QFRJ01000004.1"/>
</dbReference>
<evidence type="ECO:0000259" key="1">
    <source>
        <dbReference type="Pfam" id="PF23571"/>
    </source>
</evidence>
<evidence type="ECO:0000259" key="2">
    <source>
        <dbReference type="Pfam" id="PF23572"/>
    </source>
</evidence>
<evidence type="ECO:0000313" key="3">
    <source>
        <dbReference type="EMBL" id="PWH85808.1"/>
    </source>
</evidence>
<dbReference type="Pfam" id="PF03321">
    <property type="entry name" value="GH3"/>
    <property type="match status" value="1"/>
</dbReference>
<evidence type="ECO:0008006" key="5">
    <source>
        <dbReference type="Google" id="ProtNLM"/>
    </source>
</evidence>
<dbReference type="InterPro" id="IPR004993">
    <property type="entry name" value="GH3"/>
</dbReference>
<feature type="domain" description="GH3 C-terminal" evidence="2">
    <location>
        <begin position="380"/>
        <end position="492"/>
    </location>
</feature>
<dbReference type="PANTHER" id="PTHR31901">
    <property type="entry name" value="GH3 DOMAIN-CONTAINING PROTEIN"/>
    <property type="match status" value="1"/>
</dbReference>
<gene>
    <name evidence="3" type="ORF">DIT68_06860</name>
</gene>
<organism evidence="3 4">
    <name type="scientific">Brumimicrobium oceani</name>
    <dbReference type="NCBI Taxonomy" id="2100725"/>
    <lineage>
        <taxon>Bacteria</taxon>
        <taxon>Pseudomonadati</taxon>
        <taxon>Bacteroidota</taxon>
        <taxon>Flavobacteriia</taxon>
        <taxon>Flavobacteriales</taxon>
        <taxon>Crocinitomicaceae</taxon>
        <taxon>Brumimicrobium</taxon>
    </lineage>
</organism>
<dbReference type="Proteomes" id="UP000245370">
    <property type="component" value="Unassembled WGS sequence"/>
</dbReference>
<evidence type="ECO:0000313" key="4">
    <source>
        <dbReference type="Proteomes" id="UP000245370"/>
    </source>
</evidence>
<keyword evidence="4" id="KW-1185">Reference proteome</keyword>
<proteinExistence type="predicted"/>
<dbReference type="GO" id="GO:0016881">
    <property type="term" value="F:acid-amino acid ligase activity"/>
    <property type="evidence" value="ECO:0007669"/>
    <property type="project" value="TreeGrafter"/>
</dbReference>
<comment type="caution">
    <text evidence="3">The sequence shown here is derived from an EMBL/GenBank/DDBJ whole genome shotgun (WGS) entry which is preliminary data.</text>
</comment>
<accession>A0A2U2XDF9</accession>
<dbReference type="Pfam" id="PF23571">
    <property type="entry name" value="GH3_M"/>
    <property type="match status" value="1"/>
</dbReference>
<feature type="domain" description="GH3 middle" evidence="1">
    <location>
        <begin position="294"/>
        <end position="364"/>
    </location>
</feature>
<protein>
    <recommendedName>
        <fullName evidence="5">GH3 auxin-responsive promoter family protein</fullName>
    </recommendedName>
</protein>
<sequence length="511" mass="59274">MPFNSIFGWIIKKRIHQIDLFRMHPVEVQKEWFERLILSGRKTVFGKQYGFDDINHYDEFKRLVPLQDYDNVKEWVEREVAGEEDVLWPGETQWFAKSSGTTSDRSKFIPVTKDSLEECHYKGGKDLLAIYYSQFPNTKLYKGKHLVVGGTAEQNKLRPDSYTGDLSSIILKNLPWWVEIKRIPSRETALMSEWEEKIEKLAEETMYEDVSSISGVPSWTLVLMNRILEKSGKTDIREVWPNLELFMHGGVSFKPYEKEFNRIIPHQDMHYIESYNASEGFFGIQDELDGDLLLMLDYGIFFEFIPMNAYKGTASETVIGLKDIELNKNYALVISTNGGLWRYILGDTVKFTSIKPYRVKVTGRTKHFINVFGEEVIVDNTDNAIRVACEKTHALLKDYTACPVYMEEGKQGGHEWIVEFNKEPDNMEEFSQILDDTLRELNSDYDAKRTKNLTLNFPIVHKAEPNLFENWLKSKGKLGGQHKVPRLSNDRKILEEVLKLKSSTVIEVKEA</sequence>
<dbReference type="Pfam" id="PF23572">
    <property type="entry name" value="GH3_C"/>
    <property type="match status" value="1"/>
</dbReference>
<dbReference type="GO" id="GO:0005737">
    <property type="term" value="C:cytoplasm"/>
    <property type="evidence" value="ECO:0007669"/>
    <property type="project" value="TreeGrafter"/>
</dbReference>